<dbReference type="EMBL" id="VCMV01000021">
    <property type="protein sequence ID" value="KAB0266425.1"/>
    <property type="molecule type" value="Genomic_DNA"/>
</dbReference>
<comment type="caution">
    <text evidence="2">The sequence shown here is derived from an EMBL/GenBank/DDBJ whole genome shotgun (WGS) entry which is preliminary data.</text>
</comment>
<dbReference type="InterPro" id="IPR003754">
    <property type="entry name" value="4pyrrol_synth_uPrphyn_synth"/>
</dbReference>
<name>A0A5N3P9X1_9HYPH</name>
<dbReference type="Gene3D" id="3.40.50.10090">
    <property type="match status" value="2"/>
</dbReference>
<feature type="domain" description="Tetrapyrrole biosynthesis uroporphyrinogen III synthase" evidence="1">
    <location>
        <begin position="14"/>
        <end position="225"/>
    </location>
</feature>
<dbReference type="OrthoDB" id="7163809at2"/>
<dbReference type="GO" id="GO:0033014">
    <property type="term" value="P:tetrapyrrole biosynthetic process"/>
    <property type="evidence" value="ECO:0007669"/>
    <property type="project" value="InterPro"/>
</dbReference>
<accession>A0A5N3P9X1</accession>
<dbReference type="AlphaFoldDB" id="A0A5N3P9X1"/>
<dbReference type="SUPFAM" id="SSF69618">
    <property type="entry name" value="HemD-like"/>
    <property type="match status" value="1"/>
</dbReference>
<proteinExistence type="predicted"/>
<dbReference type="RefSeq" id="WP_150945379.1">
    <property type="nucleotide sequence ID" value="NZ_VCMV01000021.1"/>
</dbReference>
<organism evidence="2 3">
    <name type="scientific">Microvirga brassicacearum</name>
    <dbReference type="NCBI Taxonomy" id="2580413"/>
    <lineage>
        <taxon>Bacteria</taxon>
        <taxon>Pseudomonadati</taxon>
        <taxon>Pseudomonadota</taxon>
        <taxon>Alphaproteobacteria</taxon>
        <taxon>Hyphomicrobiales</taxon>
        <taxon>Methylobacteriaceae</taxon>
        <taxon>Microvirga</taxon>
    </lineage>
</organism>
<dbReference type="Proteomes" id="UP000325684">
    <property type="component" value="Unassembled WGS sequence"/>
</dbReference>
<gene>
    <name evidence="2" type="ORF">FEZ63_13740</name>
</gene>
<protein>
    <submittedName>
        <fullName evidence="2">Uroporphyrinogen-III synthase</fullName>
    </submittedName>
</protein>
<evidence type="ECO:0000259" key="1">
    <source>
        <dbReference type="Pfam" id="PF02602"/>
    </source>
</evidence>
<evidence type="ECO:0000313" key="2">
    <source>
        <dbReference type="EMBL" id="KAB0266425.1"/>
    </source>
</evidence>
<reference evidence="2 3" key="1">
    <citation type="journal article" date="2019" name="Microorganisms">
        <title>Genome Insights into the Novel Species Microvirga brassicacearum, a Rapeseed Endophyte with Biotechnological Potential.</title>
        <authorList>
            <person name="Jimenez-Gomez A."/>
            <person name="Saati-Santamaria Z."/>
            <person name="Igual J.M."/>
            <person name="Rivas R."/>
            <person name="Mateos P.F."/>
            <person name="Garcia-Fraile P."/>
        </authorList>
    </citation>
    <scope>NUCLEOTIDE SEQUENCE [LARGE SCALE GENOMIC DNA]</scope>
    <source>
        <strain evidence="2 3">CDVBN77</strain>
    </source>
</reference>
<dbReference type="GO" id="GO:0004852">
    <property type="term" value="F:uroporphyrinogen-III synthase activity"/>
    <property type="evidence" value="ECO:0007669"/>
    <property type="project" value="InterPro"/>
</dbReference>
<dbReference type="CDD" id="cd06578">
    <property type="entry name" value="HemD"/>
    <property type="match status" value="1"/>
</dbReference>
<sequence>MHVLVTRAPADAARTATELEALGFQAVLAPVTRIVATGVTPPTGLWSALIVTSLHAAEALSLLPDRSIPVFAVGPRTAEAVREVGFAHIRIAEGDAISLSALIRGQLAPAASLLHITARHHKEEPAASLRAAGYSVTLWEAYEAEAVESLPATGKDALRAGRIAAVLHYSRRSAELFLGLATDADLIASLRAAQHLCLSDDVAEPLRAMDLQVRVASTPDEPALLRLLAR</sequence>
<keyword evidence="3" id="KW-1185">Reference proteome</keyword>
<dbReference type="InterPro" id="IPR036108">
    <property type="entry name" value="4pyrrol_syn_uPrphyn_synt_sf"/>
</dbReference>
<evidence type="ECO:0000313" key="3">
    <source>
        <dbReference type="Proteomes" id="UP000325684"/>
    </source>
</evidence>
<dbReference type="Pfam" id="PF02602">
    <property type="entry name" value="HEM4"/>
    <property type="match status" value="1"/>
</dbReference>